<accession>A0ACB0M6P8</accession>
<gene>
    <name evidence="1" type="ORF">MILVUS5_LOCUS39011</name>
</gene>
<sequence length="80" mass="9129">MMMVLKGVNLNDRCSWCHYLDCIPFLGWSCKYRGIDCDIIEIGNSLSMTCKSNGKNRIFPLKNGIPPHSVEELCFRLCQA</sequence>
<keyword evidence="2" id="KW-1185">Reference proteome</keyword>
<comment type="caution">
    <text evidence="1">The sequence shown here is derived from an EMBL/GenBank/DDBJ whole genome shotgun (WGS) entry which is preliminary data.</text>
</comment>
<protein>
    <submittedName>
        <fullName evidence="1">Uncharacterized protein</fullName>
    </submittedName>
</protein>
<dbReference type="Proteomes" id="UP001177021">
    <property type="component" value="Unassembled WGS sequence"/>
</dbReference>
<name>A0ACB0M6P8_TRIPR</name>
<evidence type="ECO:0000313" key="2">
    <source>
        <dbReference type="Proteomes" id="UP001177021"/>
    </source>
</evidence>
<dbReference type="EMBL" id="CASHSV030000823">
    <property type="protein sequence ID" value="CAJ2676208.1"/>
    <property type="molecule type" value="Genomic_DNA"/>
</dbReference>
<proteinExistence type="predicted"/>
<reference evidence="1" key="1">
    <citation type="submission" date="2023-10" db="EMBL/GenBank/DDBJ databases">
        <authorList>
            <person name="Rodriguez Cubillos JULIANA M."/>
            <person name="De Vega J."/>
        </authorList>
    </citation>
    <scope>NUCLEOTIDE SEQUENCE</scope>
</reference>
<organism evidence="1 2">
    <name type="scientific">Trifolium pratense</name>
    <name type="common">Red clover</name>
    <dbReference type="NCBI Taxonomy" id="57577"/>
    <lineage>
        <taxon>Eukaryota</taxon>
        <taxon>Viridiplantae</taxon>
        <taxon>Streptophyta</taxon>
        <taxon>Embryophyta</taxon>
        <taxon>Tracheophyta</taxon>
        <taxon>Spermatophyta</taxon>
        <taxon>Magnoliopsida</taxon>
        <taxon>eudicotyledons</taxon>
        <taxon>Gunneridae</taxon>
        <taxon>Pentapetalae</taxon>
        <taxon>rosids</taxon>
        <taxon>fabids</taxon>
        <taxon>Fabales</taxon>
        <taxon>Fabaceae</taxon>
        <taxon>Papilionoideae</taxon>
        <taxon>50 kb inversion clade</taxon>
        <taxon>NPAAA clade</taxon>
        <taxon>Hologalegina</taxon>
        <taxon>IRL clade</taxon>
        <taxon>Trifolieae</taxon>
        <taxon>Trifolium</taxon>
    </lineage>
</organism>
<evidence type="ECO:0000313" key="1">
    <source>
        <dbReference type="EMBL" id="CAJ2676208.1"/>
    </source>
</evidence>